<evidence type="ECO:0000313" key="2">
    <source>
        <dbReference type="EMBL" id="WZU65162.1"/>
    </source>
</evidence>
<evidence type="ECO:0000313" key="3">
    <source>
        <dbReference type="Proteomes" id="UP001451782"/>
    </source>
</evidence>
<dbReference type="RefSeq" id="WP_342071510.1">
    <property type="nucleotide sequence ID" value="NZ_CP151762.1"/>
</dbReference>
<name>A0AAN0NGL0_9RHOB</name>
<protein>
    <submittedName>
        <fullName evidence="2">YjbF family lipoprotein</fullName>
    </submittedName>
</protein>
<evidence type="ECO:0000256" key="1">
    <source>
        <dbReference type="SAM" id="SignalP"/>
    </source>
</evidence>
<dbReference type="Pfam" id="PF11102">
    <property type="entry name" value="YjbF"/>
    <property type="match status" value="1"/>
</dbReference>
<proteinExistence type="predicted"/>
<reference evidence="2 3" key="1">
    <citation type="submission" date="2024-04" db="EMBL/GenBank/DDBJ databases">
        <title>Phylogenomic analyses of a clade within the roseobacter group suggest taxonomic reassignments of species of the genera Aestuariivita, Citreicella, Loktanella, Nautella, Pelagibaca, Ruegeria, Thalassobius, Thiobacimonas and Tropicibacter, and the proposal o.</title>
        <authorList>
            <person name="Jeon C.O."/>
        </authorList>
    </citation>
    <scope>NUCLEOTIDE SEQUENCE [LARGE SCALE GENOMIC DNA]</scope>
    <source>
        <strain evidence="2 3">G8-12</strain>
    </source>
</reference>
<gene>
    <name evidence="2" type="ORF">AABB28_07840</name>
</gene>
<dbReference type="Gene3D" id="2.40.360.10">
    <property type="entry name" value="YmcC-like"/>
    <property type="match status" value="1"/>
</dbReference>
<dbReference type="Proteomes" id="UP001451782">
    <property type="component" value="Chromosome"/>
</dbReference>
<feature type="signal peptide" evidence="1">
    <location>
        <begin position="1"/>
        <end position="20"/>
    </location>
</feature>
<accession>A0AAN0NGL0</accession>
<keyword evidence="2" id="KW-0449">Lipoprotein</keyword>
<dbReference type="EMBL" id="CP151762">
    <property type="protein sequence ID" value="WZU65162.1"/>
    <property type="molecule type" value="Genomic_DNA"/>
</dbReference>
<sequence length="216" mass="23341">MKTLYLLIALMGLTACGPLAQNQPLVSAAQGIASAGSGLWTEENDPREALTRARIDAAPNDLLLFAPVSEEDASVFARVSANGDRITWASDDGDGLTLRNGVVIATRGLGNDLMGADVAQVYPAIIARRGSVRRIHEYLGGEDQIVRSVFQCEVVTLRAEVIEIFQRRHATRVVREACTGSSGSFTNLYWIDAAGAIWQSRQWVSARVGSVDIQKL</sequence>
<dbReference type="AlphaFoldDB" id="A0AAN0NGL0"/>
<keyword evidence="1" id="KW-0732">Signal</keyword>
<keyword evidence="3" id="KW-1185">Reference proteome</keyword>
<feature type="chain" id="PRO_5042853154" evidence="1">
    <location>
        <begin position="21"/>
        <end position="216"/>
    </location>
</feature>
<dbReference type="KEGG" id="yag:AABB28_07840"/>
<dbReference type="InterPro" id="IPR021308">
    <property type="entry name" value="GfcB"/>
</dbReference>
<dbReference type="PROSITE" id="PS51257">
    <property type="entry name" value="PROKAR_LIPOPROTEIN"/>
    <property type="match status" value="1"/>
</dbReference>
<dbReference type="SUPFAM" id="SSF159270">
    <property type="entry name" value="YmcC-like"/>
    <property type="match status" value="1"/>
</dbReference>
<dbReference type="InterPro" id="IPR023373">
    <property type="entry name" value="YmcC_sf"/>
</dbReference>
<organism evidence="2 3">
    <name type="scientific">Yoonia algicola</name>
    <dbReference type="NCBI Taxonomy" id="3137368"/>
    <lineage>
        <taxon>Bacteria</taxon>
        <taxon>Pseudomonadati</taxon>
        <taxon>Pseudomonadota</taxon>
        <taxon>Alphaproteobacteria</taxon>
        <taxon>Rhodobacterales</taxon>
        <taxon>Paracoccaceae</taxon>
        <taxon>Yoonia</taxon>
    </lineage>
</organism>